<dbReference type="Gene3D" id="2.30.22.10">
    <property type="entry name" value="Head domain of nucleotide exchange factor GrpE"/>
    <property type="match status" value="1"/>
</dbReference>
<keyword evidence="5" id="KW-0175">Coiled coil</keyword>
<proteinExistence type="inferred from homology"/>
<accession>A0A1F6BG18</accession>
<sequence length="147" mass="16788">MKKKTDSDIQELQKQIEEWKGKYLRALADYQNLEKRTQNEKDELRKLAAEIVLARMLPVVDTLTKAKDHIMDAGLNLAYKELETAFAELGFTKIDVAGKKFNPHEMECIEVVAGEDNMVVEELLSGYKLHDKIVRVAQVKVGKTLQN</sequence>
<dbReference type="GO" id="GO:0042803">
    <property type="term" value="F:protein homodimerization activity"/>
    <property type="evidence" value="ECO:0007669"/>
    <property type="project" value="InterPro"/>
</dbReference>
<dbReference type="SUPFAM" id="SSF51064">
    <property type="entry name" value="Head domain of nucleotide exchange factor GrpE"/>
    <property type="match status" value="1"/>
</dbReference>
<dbReference type="GO" id="GO:0051087">
    <property type="term" value="F:protein-folding chaperone binding"/>
    <property type="evidence" value="ECO:0007669"/>
    <property type="project" value="InterPro"/>
</dbReference>
<comment type="subunit">
    <text evidence="3">Homodimer.</text>
</comment>
<comment type="function">
    <text evidence="3">Participates actively in the response to hyperosmotic and heat shock by preventing the aggregation of stress-denatured proteins, in association with DnaK and GrpE. It is the nucleotide exchange factor for DnaK and may function as a thermosensor. Unfolded proteins bind initially to DnaJ; upon interaction with the DnaJ-bound protein, DnaK hydrolyzes its bound ATP, resulting in the formation of a stable complex. GrpE releases ADP from DnaK; ATP binding to DnaK triggers the release of the substrate protein, thus completing the reaction cycle. Several rounds of ATP-dependent interactions between DnaJ, DnaK and GrpE are required for fully efficient folding.</text>
</comment>
<evidence type="ECO:0000256" key="1">
    <source>
        <dbReference type="ARBA" id="ARBA00009054"/>
    </source>
</evidence>
<dbReference type="InterPro" id="IPR013805">
    <property type="entry name" value="GrpE_CC"/>
</dbReference>
<dbReference type="PANTHER" id="PTHR21237:SF23">
    <property type="entry name" value="GRPE PROTEIN HOMOLOG, MITOCHONDRIAL"/>
    <property type="match status" value="1"/>
</dbReference>
<evidence type="ECO:0000256" key="4">
    <source>
        <dbReference type="RuleBase" id="RU004478"/>
    </source>
</evidence>
<comment type="similarity">
    <text evidence="1 3 4">Belongs to the GrpE family.</text>
</comment>
<dbReference type="SUPFAM" id="SSF58014">
    <property type="entry name" value="Coiled-coil domain of nucleotide exchange factor GrpE"/>
    <property type="match status" value="1"/>
</dbReference>
<organism evidence="6 7">
    <name type="scientific">Candidatus Gottesmanbacteria bacterium RIFOXYB1_FULL_47_11</name>
    <dbReference type="NCBI Taxonomy" id="1798401"/>
    <lineage>
        <taxon>Bacteria</taxon>
        <taxon>Candidatus Gottesmaniibacteriota</taxon>
    </lineage>
</organism>
<comment type="subcellular location">
    <subcellularLocation>
        <location evidence="3">Cytoplasm</location>
    </subcellularLocation>
</comment>
<dbReference type="EMBL" id="MFKE01000006">
    <property type="protein sequence ID" value="OGG35753.1"/>
    <property type="molecule type" value="Genomic_DNA"/>
</dbReference>
<dbReference type="AlphaFoldDB" id="A0A1F6BG18"/>
<dbReference type="CDD" id="cd00446">
    <property type="entry name" value="GrpE"/>
    <property type="match status" value="1"/>
</dbReference>
<evidence type="ECO:0000313" key="6">
    <source>
        <dbReference type="EMBL" id="OGG35753.1"/>
    </source>
</evidence>
<protein>
    <recommendedName>
        <fullName evidence="3">Protein GrpE</fullName>
    </recommendedName>
    <alternativeName>
        <fullName evidence="3">HSP-70 cofactor</fullName>
    </alternativeName>
</protein>
<evidence type="ECO:0000256" key="3">
    <source>
        <dbReference type="HAMAP-Rule" id="MF_01151"/>
    </source>
</evidence>
<dbReference type="Proteomes" id="UP000176186">
    <property type="component" value="Unassembled WGS sequence"/>
</dbReference>
<dbReference type="InterPro" id="IPR009012">
    <property type="entry name" value="GrpE_head"/>
</dbReference>
<comment type="caution">
    <text evidence="6">The sequence shown here is derived from an EMBL/GenBank/DDBJ whole genome shotgun (WGS) entry which is preliminary data.</text>
</comment>
<dbReference type="GO" id="GO:0051082">
    <property type="term" value="F:unfolded protein binding"/>
    <property type="evidence" value="ECO:0007669"/>
    <property type="project" value="TreeGrafter"/>
</dbReference>
<name>A0A1F6BG18_9BACT</name>
<keyword evidence="3" id="KW-0346">Stress response</keyword>
<evidence type="ECO:0000256" key="2">
    <source>
        <dbReference type="ARBA" id="ARBA00023186"/>
    </source>
</evidence>
<reference evidence="6 7" key="1">
    <citation type="journal article" date="2016" name="Nat. Commun.">
        <title>Thousands of microbial genomes shed light on interconnected biogeochemical processes in an aquifer system.</title>
        <authorList>
            <person name="Anantharaman K."/>
            <person name="Brown C.T."/>
            <person name="Hug L.A."/>
            <person name="Sharon I."/>
            <person name="Castelle C.J."/>
            <person name="Probst A.J."/>
            <person name="Thomas B.C."/>
            <person name="Singh A."/>
            <person name="Wilkins M.J."/>
            <person name="Karaoz U."/>
            <person name="Brodie E.L."/>
            <person name="Williams K.H."/>
            <person name="Hubbard S.S."/>
            <person name="Banfield J.F."/>
        </authorList>
    </citation>
    <scope>NUCLEOTIDE SEQUENCE [LARGE SCALE GENOMIC DNA]</scope>
</reference>
<gene>
    <name evidence="3" type="primary">grpE</name>
    <name evidence="6" type="ORF">A2363_04705</name>
</gene>
<evidence type="ECO:0000313" key="7">
    <source>
        <dbReference type="Proteomes" id="UP000176186"/>
    </source>
</evidence>
<dbReference type="InterPro" id="IPR000740">
    <property type="entry name" value="GrpE"/>
</dbReference>
<dbReference type="Gene3D" id="3.90.20.20">
    <property type="match status" value="1"/>
</dbReference>
<dbReference type="PANTHER" id="PTHR21237">
    <property type="entry name" value="GRPE PROTEIN"/>
    <property type="match status" value="1"/>
</dbReference>
<dbReference type="GO" id="GO:0005737">
    <property type="term" value="C:cytoplasm"/>
    <property type="evidence" value="ECO:0007669"/>
    <property type="project" value="UniProtKB-SubCell"/>
</dbReference>
<evidence type="ECO:0000256" key="5">
    <source>
        <dbReference type="SAM" id="Coils"/>
    </source>
</evidence>
<dbReference type="HAMAP" id="MF_01151">
    <property type="entry name" value="GrpE"/>
    <property type="match status" value="1"/>
</dbReference>
<keyword evidence="2 3" id="KW-0143">Chaperone</keyword>
<feature type="coiled-coil region" evidence="5">
    <location>
        <begin position="2"/>
        <end position="50"/>
    </location>
</feature>
<dbReference type="PRINTS" id="PR00773">
    <property type="entry name" value="GRPEPROTEIN"/>
</dbReference>
<dbReference type="Pfam" id="PF01025">
    <property type="entry name" value="GrpE"/>
    <property type="match status" value="1"/>
</dbReference>
<dbReference type="GO" id="GO:0006457">
    <property type="term" value="P:protein folding"/>
    <property type="evidence" value="ECO:0007669"/>
    <property type="project" value="InterPro"/>
</dbReference>
<dbReference type="STRING" id="1798401.A2363_04705"/>
<keyword evidence="3" id="KW-0963">Cytoplasm</keyword>
<dbReference type="GO" id="GO:0000774">
    <property type="term" value="F:adenyl-nucleotide exchange factor activity"/>
    <property type="evidence" value="ECO:0007669"/>
    <property type="project" value="InterPro"/>
</dbReference>